<proteinExistence type="predicted"/>
<organism evidence="1">
    <name type="scientific">Cacopsylla melanoneura</name>
    <dbReference type="NCBI Taxonomy" id="428564"/>
    <lineage>
        <taxon>Eukaryota</taxon>
        <taxon>Metazoa</taxon>
        <taxon>Ecdysozoa</taxon>
        <taxon>Arthropoda</taxon>
        <taxon>Hexapoda</taxon>
        <taxon>Insecta</taxon>
        <taxon>Pterygota</taxon>
        <taxon>Neoptera</taxon>
        <taxon>Paraneoptera</taxon>
        <taxon>Hemiptera</taxon>
        <taxon>Sternorrhyncha</taxon>
        <taxon>Psylloidea</taxon>
        <taxon>Psyllidae</taxon>
        <taxon>Psyllinae</taxon>
        <taxon>Cacopsylla</taxon>
    </lineage>
</organism>
<name>A0A8D8V7N4_9HEMI</name>
<dbReference type="InterPro" id="IPR036691">
    <property type="entry name" value="Endo/exonu/phosph_ase_sf"/>
</dbReference>
<dbReference type="Gene3D" id="3.60.10.10">
    <property type="entry name" value="Endonuclease/exonuclease/phosphatase"/>
    <property type="match status" value="1"/>
</dbReference>
<accession>A0A8D8V7N4</accession>
<evidence type="ECO:0008006" key="2">
    <source>
        <dbReference type="Google" id="ProtNLM"/>
    </source>
</evidence>
<evidence type="ECO:0000313" key="1">
    <source>
        <dbReference type="EMBL" id="CAG6720531.1"/>
    </source>
</evidence>
<dbReference type="SUPFAM" id="SSF56219">
    <property type="entry name" value="DNase I-like"/>
    <property type="match status" value="1"/>
</dbReference>
<sequence length="293" mass="33990">MNITDVIPNFIFDNFSLCSTNTEYDNFFNSAGFKILCFNIRSIQCNLDKFILFINKHLKDIGIIILTETWYDNNAPYIFEIAGFNAQFSSIYINQNSGIAIYITKNLDAQITELNRFDKTNCFEINFKINNDKIKIIAFYRTHDSNKNIFIEELDDFLSQLNRADHYLIIGDINIDILDENDQHSLNYLNIIHSHNFLPCINQPTRVQINETRSTITQTCIDHILFKSTKLLDLNTAILKTDITDHYIVAANLILNTQIHEKSTETFDKTIINYTTLNNCLMQENTGCHLILT</sequence>
<dbReference type="AlphaFoldDB" id="A0A8D8V7N4"/>
<reference evidence="1" key="1">
    <citation type="submission" date="2021-05" db="EMBL/GenBank/DDBJ databases">
        <authorList>
            <person name="Alioto T."/>
            <person name="Alioto T."/>
            <person name="Gomez Garrido J."/>
        </authorList>
    </citation>
    <scope>NUCLEOTIDE SEQUENCE</scope>
</reference>
<dbReference type="PANTHER" id="PTHR33776">
    <property type="entry name" value="ENDO/EXONUCLEASE/PHOSPHATASE DOMAIN-CONTAINING PROTEIN"/>
    <property type="match status" value="1"/>
</dbReference>
<protein>
    <recommendedName>
        <fullName evidence="2">Endonuclease/exonuclease/phosphatase domain-containing protein</fullName>
    </recommendedName>
</protein>
<dbReference type="EMBL" id="HBUF01360665">
    <property type="protein sequence ID" value="CAG6720531.1"/>
    <property type="molecule type" value="Transcribed_RNA"/>
</dbReference>
<dbReference type="PANTHER" id="PTHR33776:SF4">
    <property type="entry name" value="ENDONUCLEASE_EXONUCLEASE_PHOSPHATASE DOMAIN-CONTAINING PROTEIN"/>
    <property type="match status" value="1"/>
</dbReference>